<evidence type="ECO:0000256" key="4">
    <source>
        <dbReference type="ARBA" id="ARBA00022741"/>
    </source>
</evidence>
<evidence type="ECO:0000313" key="11">
    <source>
        <dbReference type="Proteomes" id="UP000177199"/>
    </source>
</evidence>
<dbReference type="GO" id="GO:0006233">
    <property type="term" value="P:dTDP biosynthetic process"/>
    <property type="evidence" value="ECO:0007669"/>
    <property type="project" value="InterPro"/>
</dbReference>
<dbReference type="SUPFAM" id="SSF52540">
    <property type="entry name" value="P-loop containing nucleoside triphosphate hydrolases"/>
    <property type="match status" value="1"/>
</dbReference>
<dbReference type="GO" id="GO:0005737">
    <property type="term" value="C:cytoplasm"/>
    <property type="evidence" value="ECO:0007669"/>
    <property type="project" value="TreeGrafter"/>
</dbReference>
<evidence type="ECO:0000256" key="7">
    <source>
        <dbReference type="ARBA" id="ARBA00048743"/>
    </source>
</evidence>
<dbReference type="GO" id="GO:0006235">
    <property type="term" value="P:dTTP biosynthetic process"/>
    <property type="evidence" value="ECO:0007669"/>
    <property type="project" value="UniProtKB-UniRule"/>
</dbReference>
<organism evidence="10 11">
    <name type="scientific">Candidatus Roizmanbacteria bacterium RIFCSPHIGHO2_12_FULL_33_9</name>
    <dbReference type="NCBI Taxonomy" id="1802045"/>
    <lineage>
        <taxon>Bacteria</taxon>
        <taxon>Candidatus Roizmaniibacteriota</taxon>
    </lineage>
</organism>
<name>A0A1F7HIT2_9BACT</name>
<keyword evidence="4 8" id="KW-0547">Nucleotide-binding</keyword>
<keyword evidence="5 8" id="KW-0418">Kinase</keyword>
<dbReference type="EC" id="2.7.4.9" evidence="8"/>
<dbReference type="EMBL" id="MFZV01000034">
    <property type="protein sequence ID" value="OGK30983.1"/>
    <property type="molecule type" value="Genomic_DNA"/>
</dbReference>
<comment type="function">
    <text evidence="8">Phosphorylation of dTMP to form dTDP in both de novo and salvage pathways of dTTP synthesis.</text>
</comment>
<dbReference type="HAMAP" id="MF_00165">
    <property type="entry name" value="Thymidylate_kinase"/>
    <property type="match status" value="1"/>
</dbReference>
<gene>
    <name evidence="8" type="primary">tmk</name>
    <name evidence="10" type="ORF">A3F29_04435</name>
</gene>
<evidence type="ECO:0000256" key="5">
    <source>
        <dbReference type="ARBA" id="ARBA00022777"/>
    </source>
</evidence>
<dbReference type="GO" id="GO:0004798">
    <property type="term" value="F:dTMP kinase activity"/>
    <property type="evidence" value="ECO:0007669"/>
    <property type="project" value="UniProtKB-UniRule"/>
</dbReference>
<comment type="catalytic activity">
    <reaction evidence="7 8">
        <text>dTMP + ATP = dTDP + ADP</text>
        <dbReference type="Rhea" id="RHEA:13517"/>
        <dbReference type="ChEBI" id="CHEBI:30616"/>
        <dbReference type="ChEBI" id="CHEBI:58369"/>
        <dbReference type="ChEBI" id="CHEBI:63528"/>
        <dbReference type="ChEBI" id="CHEBI:456216"/>
        <dbReference type="EC" id="2.7.4.9"/>
    </reaction>
</comment>
<evidence type="ECO:0000256" key="6">
    <source>
        <dbReference type="ARBA" id="ARBA00022840"/>
    </source>
</evidence>
<reference evidence="10 11" key="1">
    <citation type="journal article" date="2016" name="Nat. Commun.">
        <title>Thousands of microbial genomes shed light on interconnected biogeochemical processes in an aquifer system.</title>
        <authorList>
            <person name="Anantharaman K."/>
            <person name="Brown C.T."/>
            <person name="Hug L.A."/>
            <person name="Sharon I."/>
            <person name="Castelle C.J."/>
            <person name="Probst A.J."/>
            <person name="Thomas B.C."/>
            <person name="Singh A."/>
            <person name="Wilkins M.J."/>
            <person name="Karaoz U."/>
            <person name="Brodie E.L."/>
            <person name="Williams K.H."/>
            <person name="Hubbard S.S."/>
            <person name="Banfield J.F."/>
        </authorList>
    </citation>
    <scope>NUCLEOTIDE SEQUENCE [LARGE SCALE GENOMIC DNA]</scope>
</reference>
<dbReference type="CDD" id="cd01672">
    <property type="entry name" value="TMPK"/>
    <property type="match status" value="1"/>
</dbReference>
<sequence>MIYHIDFDIDFKRNNEKGFLIVIEGIDGAGKTTQAELIAKELSKKHAIYQTKNPTDGEIGQLVRKVLSGELKIPPIALQFLFSADRQVQQEGIINRLKDGEIIIMDRYFWSAVVYGSVDLAGSNFADSADKLLVTQSILSMYHKFLVPDMSIYLKVPIEIALKRIGTKKDRLEIYEHEEKLINIEKGYNWLVDKFKNEFTIIDGTKSEAEIAKEIVNIFNNLKEKRNDSN</sequence>
<dbReference type="PANTHER" id="PTHR10344:SF4">
    <property type="entry name" value="UMP-CMP KINASE 2, MITOCHONDRIAL"/>
    <property type="match status" value="1"/>
</dbReference>
<dbReference type="Gene3D" id="3.40.50.300">
    <property type="entry name" value="P-loop containing nucleotide triphosphate hydrolases"/>
    <property type="match status" value="1"/>
</dbReference>
<feature type="domain" description="Thymidylate kinase-like" evidence="9">
    <location>
        <begin position="23"/>
        <end position="215"/>
    </location>
</feature>
<dbReference type="InterPro" id="IPR027417">
    <property type="entry name" value="P-loop_NTPase"/>
</dbReference>
<proteinExistence type="inferred from homology"/>
<dbReference type="AlphaFoldDB" id="A0A1F7HIT2"/>
<dbReference type="GO" id="GO:0005524">
    <property type="term" value="F:ATP binding"/>
    <property type="evidence" value="ECO:0007669"/>
    <property type="project" value="UniProtKB-UniRule"/>
</dbReference>
<evidence type="ECO:0000259" key="9">
    <source>
        <dbReference type="Pfam" id="PF02223"/>
    </source>
</evidence>
<dbReference type="Pfam" id="PF02223">
    <property type="entry name" value="Thymidylate_kin"/>
    <property type="match status" value="1"/>
</dbReference>
<evidence type="ECO:0000313" key="10">
    <source>
        <dbReference type="EMBL" id="OGK30983.1"/>
    </source>
</evidence>
<comment type="caution">
    <text evidence="10">The sequence shown here is derived from an EMBL/GenBank/DDBJ whole genome shotgun (WGS) entry which is preliminary data.</text>
</comment>
<protein>
    <recommendedName>
        <fullName evidence="8">Thymidylate kinase</fullName>
        <ecNumber evidence="8">2.7.4.9</ecNumber>
    </recommendedName>
    <alternativeName>
        <fullName evidence="8">dTMP kinase</fullName>
    </alternativeName>
</protein>
<comment type="similarity">
    <text evidence="1 8">Belongs to the thymidylate kinase family.</text>
</comment>
<evidence type="ECO:0000256" key="2">
    <source>
        <dbReference type="ARBA" id="ARBA00022679"/>
    </source>
</evidence>
<keyword evidence="3 8" id="KW-0545">Nucleotide biosynthesis</keyword>
<feature type="binding site" evidence="8">
    <location>
        <begin position="25"/>
        <end position="32"/>
    </location>
    <ligand>
        <name>ATP</name>
        <dbReference type="ChEBI" id="CHEBI:30616"/>
    </ligand>
</feature>
<keyword evidence="6 8" id="KW-0067">ATP-binding</keyword>
<dbReference type="InterPro" id="IPR039430">
    <property type="entry name" value="Thymidylate_kin-like_dom"/>
</dbReference>
<dbReference type="GO" id="GO:0006227">
    <property type="term" value="P:dUDP biosynthetic process"/>
    <property type="evidence" value="ECO:0007669"/>
    <property type="project" value="TreeGrafter"/>
</dbReference>
<evidence type="ECO:0000256" key="1">
    <source>
        <dbReference type="ARBA" id="ARBA00009776"/>
    </source>
</evidence>
<dbReference type="InterPro" id="IPR018094">
    <property type="entry name" value="Thymidylate_kinase"/>
</dbReference>
<keyword evidence="2 8" id="KW-0808">Transferase</keyword>
<accession>A0A1F7HIT2</accession>
<evidence type="ECO:0000256" key="3">
    <source>
        <dbReference type="ARBA" id="ARBA00022727"/>
    </source>
</evidence>
<evidence type="ECO:0000256" key="8">
    <source>
        <dbReference type="HAMAP-Rule" id="MF_00165"/>
    </source>
</evidence>
<dbReference type="Proteomes" id="UP000177199">
    <property type="component" value="Unassembled WGS sequence"/>
</dbReference>
<dbReference type="NCBIfam" id="TIGR00041">
    <property type="entry name" value="DTMP_kinase"/>
    <property type="match status" value="1"/>
</dbReference>
<dbReference type="PANTHER" id="PTHR10344">
    <property type="entry name" value="THYMIDYLATE KINASE"/>
    <property type="match status" value="1"/>
</dbReference>